<accession>A0A0R1RBH4</accession>
<comment type="caution">
    <text evidence="8">The sequence shown here is derived from an EMBL/GenBank/DDBJ whole genome shotgun (WGS) entry which is preliminary data.</text>
</comment>
<organism evidence="8 9">
    <name type="scientific">Furfurilactobacillus rossiae DSM 15814</name>
    <dbReference type="NCBI Taxonomy" id="1114972"/>
    <lineage>
        <taxon>Bacteria</taxon>
        <taxon>Bacillati</taxon>
        <taxon>Bacillota</taxon>
        <taxon>Bacilli</taxon>
        <taxon>Lactobacillales</taxon>
        <taxon>Lactobacillaceae</taxon>
        <taxon>Furfurilactobacillus</taxon>
    </lineage>
</organism>
<dbReference type="Proteomes" id="UP000051999">
    <property type="component" value="Unassembled WGS sequence"/>
</dbReference>
<dbReference type="InterPro" id="IPR050639">
    <property type="entry name" value="SSR_resolvase"/>
</dbReference>
<dbReference type="AlphaFoldDB" id="A0A0R1RBH4"/>
<dbReference type="EMBL" id="AZFF01000012">
    <property type="protein sequence ID" value="KRL53977.1"/>
    <property type="molecule type" value="Genomic_DNA"/>
</dbReference>
<dbReference type="GO" id="GO:0000150">
    <property type="term" value="F:DNA strand exchange activity"/>
    <property type="evidence" value="ECO:0007669"/>
    <property type="project" value="InterPro"/>
</dbReference>
<keyword evidence="9" id="KW-1185">Reference proteome</keyword>
<dbReference type="Gene3D" id="1.10.10.60">
    <property type="entry name" value="Homeodomain-like"/>
    <property type="match status" value="1"/>
</dbReference>
<keyword evidence="2" id="KW-0229">DNA integration</keyword>
<evidence type="ECO:0000256" key="5">
    <source>
        <dbReference type="PIRSR" id="PIRSR606118-50"/>
    </source>
</evidence>
<gene>
    <name evidence="8" type="ORF">FD35_GL000679</name>
</gene>
<dbReference type="GO" id="GO:0015074">
    <property type="term" value="P:DNA integration"/>
    <property type="evidence" value="ECO:0007669"/>
    <property type="project" value="UniProtKB-KW"/>
</dbReference>
<comment type="similarity">
    <text evidence="1">Belongs to the site-specific recombinase resolvase family.</text>
</comment>
<dbReference type="RefSeq" id="WP_017262342.1">
    <property type="nucleotide sequence ID" value="NZ_AUAW01000013.1"/>
</dbReference>
<evidence type="ECO:0000256" key="4">
    <source>
        <dbReference type="ARBA" id="ARBA00023172"/>
    </source>
</evidence>
<keyword evidence="4" id="KW-0233">DNA recombination</keyword>
<feature type="active site" description="O-(5'-phospho-DNA)-serine intermediate" evidence="5 6">
    <location>
        <position position="10"/>
    </location>
</feature>
<dbReference type="GO" id="GO:0003677">
    <property type="term" value="F:DNA binding"/>
    <property type="evidence" value="ECO:0007669"/>
    <property type="project" value="UniProtKB-KW"/>
</dbReference>
<evidence type="ECO:0000313" key="9">
    <source>
        <dbReference type="Proteomes" id="UP000051999"/>
    </source>
</evidence>
<evidence type="ECO:0000256" key="2">
    <source>
        <dbReference type="ARBA" id="ARBA00022908"/>
    </source>
</evidence>
<name>A0A0R1RBH4_9LACO</name>
<keyword evidence="3" id="KW-0238">DNA-binding</keyword>
<dbReference type="PROSITE" id="PS00397">
    <property type="entry name" value="RECOMBINASES_1"/>
    <property type="match status" value="1"/>
</dbReference>
<evidence type="ECO:0000256" key="1">
    <source>
        <dbReference type="ARBA" id="ARBA00009913"/>
    </source>
</evidence>
<dbReference type="PANTHER" id="PTHR30461">
    <property type="entry name" value="DNA-INVERTASE FROM LAMBDOID PROPHAGE"/>
    <property type="match status" value="1"/>
</dbReference>
<dbReference type="PROSITE" id="PS51736">
    <property type="entry name" value="RECOMBINASES_3"/>
    <property type="match status" value="1"/>
</dbReference>
<dbReference type="CDD" id="cd03768">
    <property type="entry name" value="SR_ResInv"/>
    <property type="match status" value="1"/>
</dbReference>
<protein>
    <submittedName>
        <fullName evidence="8">Site-specific recombinase, DNA invertase Pin related protein</fullName>
    </submittedName>
</protein>
<dbReference type="InterPro" id="IPR036162">
    <property type="entry name" value="Resolvase-like_N_sf"/>
</dbReference>
<dbReference type="InterPro" id="IPR006119">
    <property type="entry name" value="Resolv_N"/>
</dbReference>
<dbReference type="InterPro" id="IPR006118">
    <property type="entry name" value="Recombinase_CS"/>
</dbReference>
<reference evidence="8 9" key="1">
    <citation type="journal article" date="2015" name="Genome Announc.">
        <title>Expanding the biotechnology potential of lactobacilli through comparative genomics of 213 strains and associated genera.</title>
        <authorList>
            <person name="Sun Z."/>
            <person name="Harris H.M."/>
            <person name="McCann A."/>
            <person name="Guo C."/>
            <person name="Argimon S."/>
            <person name="Zhang W."/>
            <person name="Yang X."/>
            <person name="Jeffery I.B."/>
            <person name="Cooney J.C."/>
            <person name="Kagawa T.F."/>
            <person name="Liu W."/>
            <person name="Song Y."/>
            <person name="Salvetti E."/>
            <person name="Wrobel A."/>
            <person name="Rasinkangas P."/>
            <person name="Parkhill J."/>
            <person name="Rea M.C."/>
            <person name="O'Sullivan O."/>
            <person name="Ritari J."/>
            <person name="Douillard F.P."/>
            <person name="Paul Ross R."/>
            <person name="Yang R."/>
            <person name="Briner A.E."/>
            <person name="Felis G.E."/>
            <person name="de Vos W.M."/>
            <person name="Barrangou R."/>
            <person name="Klaenhammer T.R."/>
            <person name="Caufield P.W."/>
            <person name="Cui Y."/>
            <person name="Zhang H."/>
            <person name="O'Toole P.W."/>
        </authorList>
    </citation>
    <scope>NUCLEOTIDE SEQUENCE [LARGE SCALE GENOMIC DNA]</scope>
    <source>
        <strain evidence="8 9">DSM 15814</strain>
    </source>
</reference>
<sequence>MAKIGYARVSSTDQNLSRQYAALKNAGVSKIFADKQSGKDTNRPELQKLLKYIRDDDIVFVMSLDRLSRNANDITKLIQSIKDTGASFQSLDLPDFSAIPDKGLRNMLTDVLLAVFKFQAESERQHIRERQSQGIKIAKQRGVYKGKPRLYSPTAKDPQKRYIYQQICDELQYSQASERKIAEKFGVSRSVVKYIKSDLKELQPSPLLNKKLKSQ</sequence>
<dbReference type="SMART" id="SM00857">
    <property type="entry name" value="Resolvase"/>
    <property type="match status" value="1"/>
</dbReference>
<dbReference type="Gene3D" id="3.40.50.1390">
    <property type="entry name" value="Resolvase, N-terminal catalytic domain"/>
    <property type="match status" value="1"/>
</dbReference>
<evidence type="ECO:0000256" key="3">
    <source>
        <dbReference type="ARBA" id="ARBA00023125"/>
    </source>
</evidence>
<dbReference type="Pfam" id="PF00239">
    <property type="entry name" value="Resolvase"/>
    <property type="match status" value="1"/>
</dbReference>
<evidence type="ECO:0000259" key="7">
    <source>
        <dbReference type="PROSITE" id="PS51736"/>
    </source>
</evidence>
<dbReference type="SUPFAM" id="SSF53041">
    <property type="entry name" value="Resolvase-like"/>
    <property type="match status" value="1"/>
</dbReference>
<feature type="domain" description="Resolvase/invertase-type recombinase catalytic" evidence="7">
    <location>
        <begin position="2"/>
        <end position="142"/>
    </location>
</feature>
<dbReference type="PATRIC" id="fig|1114972.6.peg.679"/>
<dbReference type="PANTHER" id="PTHR30461:SF26">
    <property type="entry name" value="RESOLVASE HOMOLOG YNEB"/>
    <property type="match status" value="1"/>
</dbReference>
<dbReference type="OrthoDB" id="9797501at2"/>
<dbReference type="STRING" id="1114972.FD35_GL000679"/>
<dbReference type="eggNOG" id="COG1961">
    <property type="taxonomic scope" value="Bacteria"/>
</dbReference>
<proteinExistence type="inferred from homology"/>
<evidence type="ECO:0000313" key="8">
    <source>
        <dbReference type="EMBL" id="KRL53977.1"/>
    </source>
</evidence>
<evidence type="ECO:0000256" key="6">
    <source>
        <dbReference type="PROSITE-ProRule" id="PRU10137"/>
    </source>
</evidence>